<keyword evidence="7 9" id="KW-0012">Acyltransferase</keyword>
<evidence type="ECO:0000256" key="6">
    <source>
        <dbReference type="ARBA" id="ARBA00023145"/>
    </source>
</evidence>
<protein>
    <recommendedName>
        <fullName evidence="9">Glutathione hydrolase proenzyme</fullName>
        <ecNumber evidence="9">2.3.2.2</ecNumber>
        <ecNumber evidence="9">3.4.19.13</ecNumber>
    </recommendedName>
    <component>
        <recommendedName>
            <fullName evidence="9">Glutathione hydrolase large chain</fullName>
        </recommendedName>
    </component>
    <component>
        <recommendedName>
            <fullName evidence="9">Glutathione hydrolase small chain</fullName>
        </recommendedName>
    </component>
</protein>
<dbReference type="EMBL" id="JAFBER010000004">
    <property type="protein sequence ID" value="MBM7644856.1"/>
    <property type="molecule type" value="Genomic_DNA"/>
</dbReference>
<keyword evidence="4 9" id="KW-0808">Transferase</keyword>
<comment type="catalytic activity">
    <reaction evidence="8 9">
        <text>an N-terminal (5-L-glutamyl)-[peptide] + an alpha-amino acid = 5-L-glutamyl amino acid + an N-terminal L-alpha-aminoacyl-[peptide]</text>
        <dbReference type="Rhea" id="RHEA:23904"/>
        <dbReference type="Rhea" id="RHEA-COMP:9780"/>
        <dbReference type="Rhea" id="RHEA-COMP:9795"/>
        <dbReference type="ChEBI" id="CHEBI:77644"/>
        <dbReference type="ChEBI" id="CHEBI:78597"/>
        <dbReference type="ChEBI" id="CHEBI:78599"/>
        <dbReference type="ChEBI" id="CHEBI:78608"/>
        <dbReference type="EC" id="2.3.2.2"/>
    </reaction>
</comment>
<dbReference type="InterPro" id="IPR000101">
    <property type="entry name" value="GGT_peptidase"/>
</dbReference>
<dbReference type="EC" id="3.4.19.13" evidence="9"/>
<evidence type="ECO:0000256" key="1">
    <source>
        <dbReference type="ARBA" id="ARBA00001049"/>
    </source>
</evidence>
<gene>
    <name evidence="12" type="ORF">JOD45_001063</name>
</gene>
<evidence type="ECO:0000256" key="2">
    <source>
        <dbReference type="ARBA" id="ARBA00001089"/>
    </source>
</evidence>
<comment type="pathway">
    <text evidence="9">Sulfur metabolism; glutathione metabolism.</text>
</comment>
<dbReference type="PANTHER" id="PTHR43199:SF1">
    <property type="entry name" value="GLUTATHIONE HYDROLASE PROENZYME"/>
    <property type="match status" value="1"/>
</dbReference>
<evidence type="ECO:0000256" key="10">
    <source>
        <dbReference type="SAM" id="MobiDB-lite"/>
    </source>
</evidence>
<evidence type="ECO:0000256" key="4">
    <source>
        <dbReference type="ARBA" id="ARBA00022679"/>
    </source>
</evidence>
<evidence type="ECO:0000256" key="3">
    <source>
        <dbReference type="ARBA" id="ARBA00009381"/>
    </source>
</evidence>
<feature type="region of interest" description="Disordered" evidence="10">
    <location>
        <begin position="368"/>
        <end position="391"/>
    </location>
</feature>
<dbReference type="NCBIfam" id="TIGR00066">
    <property type="entry name" value="g_glut_trans"/>
    <property type="match status" value="1"/>
</dbReference>
<dbReference type="InterPro" id="IPR051792">
    <property type="entry name" value="GGT_bact"/>
</dbReference>
<comment type="caution">
    <text evidence="12">The sequence shown here is derived from an EMBL/GenBank/DDBJ whole genome shotgun (WGS) entry which is preliminary data.</text>
</comment>
<keyword evidence="11" id="KW-0732">Signal</keyword>
<dbReference type="Pfam" id="PF01019">
    <property type="entry name" value="G_glu_transpept"/>
    <property type="match status" value="1"/>
</dbReference>
<accession>A0ABS2PYB7</accession>
<dbReference type="RefSeq" id="WP_205002801.1">
    <property type="nucleotide sequence ID" value="NZ_JAFBER010000004.1"/>
</dbReference>
<organism evidence="12 13">
    <name type="scientific">Scopulibacillus daqui</name>
    <dbReference type="NCBI Taxonomy" id="1469162"/>
    <lineage>
        <taxon>Bacteria</taxon>
        <taxon>Bacillati</taxon>
        <taxon>Bacillota</taxon>
        <taxon>Bacilli</taxon>
        <taxon>Bacillales</taxon>
        <taxon>Sporolactobacillaceae</taxon>
        <taxon>Scopulibacillus</taxon>
    </lineage>
</organism>
<dbReference type="Gene3D" id="1.10.246.130">
    <property type="match status" value="1"/>
</dbReference>
<dbReference type="GO" id="GO:0036374">
    <property type="term" value="F:glutathione hydrolase activity"/>
    <property type="evidence" value="ECO:0007669"/>
    <property type="project" value="UniProtKB-EC"/>
</dbReference>
<dbReference type="InterPro" id="IPR055262">
    <property type="entry name" value="GGT_CS"/>
</dbReference>
<dbReference type="PRINTS" id="PR01210">
    <property type="entry name" value="GGTRANSPTASE"/>
</dbReference>
<evidence type="ECO:0000256" key="11">
    <source>
        <dbReference type="SAM" id="SignalP"/>
    </source>
</evidence>
<keyword evidence="6 9" id="KW-0865">Zymogen</keyword>
<dbReference type="SUPFAM" id="SSF56235">
    <property type="entry name" value="N-terminal nucleophile aminohydrolases (Ntn hydrolases)"/>
    <property type="match status" value="1"/>
</dbReference>
<feature type="signal peptide" evidence="11">
    <location>
        <begin position="1"/>
        <end position="27"/>
    </location>
</feature>
<keyword evidence="5 9" id="KW-0378">Hydrolase</keyword>
<evidence type="ECO:0000313" key="12">
    <source>
        <dbReference type="EMBL" id="MBM7644856.1"/>
    </source>
</evidence>
<sequence>MKRISRISCIIAVLILLCNFLPTMASAQQNDHDGKQVAAGTKGMVAASTPEATKVGEQVLKDGGNAVDAAIAMQFALNVSEPMMSGIGGGGFMMVYNAKNHKTSIIDSREKAPAGAKPDMFLDKNGKVIPFPVRSTNGKAVGIPGTLKGLMAAHDKWGTKPFKQLIDPSIKLAEKGIKVNWVLADAIKENKNKFNKAAQKVFLKHGKPLKEGDWLKQKDLAQTFKDIRDNGVNDFYKGAIAKDIANVVQDNKGSMKTKDLKNYHVTIDQPLTGTYRGYKLETMPPPSSGGLTVLQILKLLEGFDMKDYGIRSPEKYHLITEAMHLAYADRGAYIGDPKFVKVPEQGMLNPKYIEKRRSLIKMGQANKTVKPGDPWKYQSGKPDKPIVKQPDDKQIGQTTHFTVADKWGNLVSYTTTIEQEFGTGIMVPGRGFMLNNELTDFDAVPGGANEVRPNKRPMSSMSPTIIFKDGKPFMTVGSPGGSTIIASVAETIINVIDYHMDLKDAIEEPRIYSPAYPNIQWEKGIPEKSRQKLTEWGGQWDKKPSPIGNVQSIRIYHDPDFYIGACDSTRQGQAAGIFH</sequence>
<comment type="catalytic activity">
    <reaction evidence="1 9">
        <text>an S-substituted glutathione + H2O = an S-substituted L-cysteinylglycine + L-glutamate</text>
        <dbReference type="Rhea" id="RHEA:59468"/>
        <dbReference type="ChEBI" id="CHEBI:15377"/>
        <dbReference type="ChEBI" id="CHEBI:29985"/>
        <dbReference type="ChEBI" id="CHEBI:90779"/>
        <dbReference type="ChEBI" id="CHEBI:143103"/>
        <dbReference type="EC" id="3.4.19.13"/>
    </reaction>
</comment>
<comment type="subunit">
    <text evidence="9">This enzyme consists of two polypeptide chains, which are synthesized in precursor form from a single polypeptide.</text>
</comment>
<feature type="chain" id="PRO_5046782387" description="Glutathione hydrolase proenzyme" evidence="11">
    <location>
        <begin position="28"/>
        <end position="579"/>
    </location>
</feature>
<name>A0ABS2PYB7_9BACL</name>
<keyword evidence="9" id="KW-0317">Glutathione biosynthesis</keyword>
<dbReference type="GO" id="GO:0103068">
    <property type="term" value="F:leukotriene C4 gamma-glutamyl transferase activity"/>
    <property type="evidence" value="ECO:0007669"/>
    <property type="project" value="UniProtKB-EC"/>
</dbReference>
<comment type="catalytic activity">
    <reaction evidence="2 9">
        <text>glutathione + H2O = L-cysteinylglycine + L-glutamate</text>
        <dbReference type="Rhea" id="RHEA:28807"/>
        <dbReference type="ChEBI" id="CHEBI:15377"/>
        <dbReference type="ChEBI" id="CHEBI:29985"/>
        <dbReference type="ChEBI" id="CHEBI:57925"/>
        <dbReference type="ChEBI" id="CHEBI:61694"/>
        <dbReference type="EC" id="3.4.19.13"/>
    </reaction>
</comment>
<dbReference type="EC" id="2.3.2.2" evidence="9"/>
<evidence type="ECO:0000256" key="7">
    <source>
        <dbReference type="ARBA" id="ARBA00023315"/>
    </source>
</evidence>
<dbReference type="Proteomes" id="UP000808914">
    <property type="component" value="Unassembled WGS sequence"/>
</dbReference>
<keyword evidence="13" id="KW-1185">Reference proteome</keyword>
<evidence type="ECO:0000256" key="8">
    <source>
        <dbReference type="ARBA" id="ARBA00047417"/>
    </source>
</evidence>
<evidence type="ECO:0000256" key="5">
    <source>
        <dbReference type="ARBA" id="ARBA00022801"/>
    </source>
</evidence>
<evidence type="ECO:0000256" key="9">
    <source>
        <dbReference type="RuleBase" id="RU368036"/>
    </source>
</evidence>
<proteinExistence type="inferred from homology"/>
<dbReference type="PROSITE" id="PS00462">
    <property type="entry name" value="G_GLU_TRANSPEPTIDASE"/>
    <property type="match status" value="1"/>
</dbReference>
<comment type="similarity">
    <text evidence="3 9">Belongs to the gamma-glutamyltransferase family.</text>
</comment>
<feature type="compositionally biased region" description="Basic and acidic residues" evidence="10">
    <location>
        <begin position="381"/>
        <end position="391"/>
    </location>
</feature>
<dbReference type="InterPro" id="IPR043138">
    <property type="entry name" value="GGT_lsub"/>
</dbReference>
<dbReference type="Gene3D" id="3.60.20.40">
    <property type="match status" value="1"/>
</dbReference>
<comment type="PTM">
    <text evidence="9">Cleaved by autocatalysis into a large and a small subunit.</text>
</comment>
<dbReference type="InterPro" id="IPR043137">
    <property type="entry name" value="GGT_ssub_C"/>
</dbReference>
<reference evidence="12 13" key="1">
    <citation type="submission" date="2021-01" db="EMBL/GenBank/DDBJ databases">
        <title>Genomic Encyclopedia of Type Strains, Phase IV (KMG-IV): sequencing the most valuable type-strain genomes for metagenomic binning, comparative biology and taxonomic classification.</title>
        <authorList>
            <person name="Goeker M."/>
        </authorList>
    </citation>
    <scope>NUCLEOTIDE SEQUENCE [LARGE SCALE GENOMIC DNA]</scope>
    <source>
        <strain evidence="12 13">DSM 28236</strain>
    </source>
</reference>
<dbReference type="InterPro" id="IPR029055">
    <property type="entry name" value="Ntn_hydrolases_N"/>
</dbReference>
<evidence type="ECO:0000313" key="13">
    <source>
        <dbReference type="Proteomes" id="UP000808914"/>
    </source>
</evidence>
<dbReference type="PANTHER" id="PTHR43199">
    <property type="entry name" value="GLUTATHIONE HYDROLASE"/>
    <property type="match status" value="1"/>
</dbReference>